<dbReference type="STRING" id="589385.SAMN05421504_115129"/>
<evidence type="ECO:0000313" key="5">
    <source>
        <dbReference type="EMBL" id="SDZ41398.1"/>
    </source>
</evidence>
<evidence type="ECO:0000256" key="1">
    <source>
        <dbReference type="ARBA" id="ARBA00023015"/>
    </source>
</evidence>
<dbReference type="Proteomes" id="UP000199515">
    <property type="component" value="Unassembled WGS sequence"/>
</dbReference>
<evidence type="ECO:0000313" key="6">
    <source>
        <dbReference type="Proteomes" id="UP000199515"/>
    </source>
</evidence>
<dbReference type="PROSITE" id="PS51118">
    <property type="entry name" value="HTH_HXLR"/>
    <property type="match status" value="1"/>
</dbReference>
<dbReference type="InterPro" id="IPR036390">
    <property type="entry name" value="WH_DNA-bd_sf"/>
</dbReference>
<dbReference type="Gene3D" id="1.10.10.10">
    <property type="entry name" value="Winged helix-like DNA-binding domain superfamily/Winged helix DNA-binding domain"/>
    <property type="match status" value="1"/>
</dbReference>
<accession>A0A1H3SUS3</accession>
<dbReference type="OrthoDB" id="370168at2"/>
<keyword evidence="1" id="KW-0805">Transcription regulation</keyword>
<keyword evidence="3" id="KW-0804">Transcription</keyword>
<reference evidence="5 6" key="1">
    <citation type="submission" date="2016-10" db="EMBL/GenBank/DDBJ databases">
        <authorList>
            <person name="de Groot N.N."/>
        </authorList>
    </citation>
    <scope>NUCLEOTIDE SEQUENCE [LARGE SCALE GENOMIC DNA]</scope>
    <source>
        <strain evidence="5 6">CPCC 202699</strain>
    </source>
</reference>
<organism evidence="5 6">
    <name type="scientific">Amycolatopsis xylanica</name>
    <dbReference type="NCBI Taxonomy" id="589385"/>
    <lineage>
        <taxon>Bacteria</taxon>
        <taxon>Bacillati</taxon>
        <taxon>Actinomycetota</taxon>
        <taxon>Actinomycetes</taxon>
        <taxon>Pseudonocardiales</taxon>
        <taxon>Pseudonocardiaceae</taxon>
        <taxon>Amycolatopsis</taxon>
    </lineage>
</organism>
<dbReference type="GO" id="GO:0003677">
    <property type="term" value="F:DNA binding"/>
    <property type="evidence" value="ECO:0007669"/>
    <property type="project" value="UniProtKB-KW"/>
</dbReference>
<feature type="domain" description="HTH hxlR-type" evidence="4">
    <location>
        <begin position="21"/>
        <end position="121"/>
    </location>
</feature>
<evidence type="ECO:0000256" key="3">
    <source>
        <dbReference type="ARBA" id="ARBA00023163"/>
    </source>
</evidence>
<dbReference type="PANTHER" id="PTHR33204:SF18">
    <property type="entry name" value="TRANSCRIPTIONAL REGULATORY PROTEIN"/>
    <property type="match status" value="1"/>
</dbReference>
<proteinExistence type="predicted"/>
<keyword evidence="2 5" id="KW-0238">DNA-binding</keyword>
<sequence>MDTVRHLQPDKSWVDSYLEDCPARTVLDVLANKWTLLVVSALRQHDGPMRFNELRRRLTGITQKMLTQTLRALERDGLAARKVYPTVPPRVEYTLTPLGVDAGQLLNAIGEWSEHHVPEILGSRAAFDARPDPS</sequence>
<dbReference type="InterPro" id="IPR036388">
    <property type="entry name" value="WH-like_DNA-bd_sf"/>
</dbReference>
<dbReference type="AlphaFoldDB" id="A0A1H3SUS3"/>
<dbReference type="InterPro" id="IPR002577">
    <property type="entry name" value="HTH_HxlR"/>
</dbReference>
<name>A0A1H3SUS3_9PSEU</name>
<evidence type="ECO:0000259" key="4">
    <source>
        <dbReference type="PROSITE" id="PS51118"/>
    </source>
</evidence>
<protein>
    <submittedName>
        <fullName evidence="5">DNA-binding transcriptional regulator, HxlR family</fullName>
    </submittedName>
</protein>
<dbReference type="PANTHER" id="PTHR33204">
    <property type="entry name" value="TRANSCRIPTIONAL REGULATOR, MARR FAMILY"/>
    <property type="match status" value="1"/>
</dbReference>
<evidence type="ECO:0000256" key="2">
    <source>
        <dbReference type="ARBA" id="ARBA00023125"/>
    </source>
</evidence>
<dbReference type="Pfam" id="PF01638">
    <property type="entry name" value="HxlR"/>
    <property type="match status" value="1"/>
</dbReference>
<gene>
    <name evidence="5" type="ORF">SAMN05421504_115129</name>
</gene>
<dbReference type="SUPFAM" id="SSF46785">
    <property type="entry name" value="Winged helix' DNA-binding domain"/>
    <property type="match status" value="1"/>
</dbReference>
<dbReference type="RefSeq" id="WP_091299801.1">
    <property type="nucleotide sequence ID" value="NZ_FNON01000015.1"/>
</dbReference>
<keyword evidence="6" id="KW-1185">Reference proteome</keyword>
<dbReference type="EMBL" id="FNON01000015">
    <property type="protein sequence ID" value="SDZ41398.1"/>
    <property type="molecule type" value="Genomic_DNA"/>
</dbReference>